<name>A0A2C6KNN2_9APIC</name>
<keyword evidence="3" id="KW-1185">Reference proteome</keyword>
<sequence length="309" mass="31831">RGGAYQTHLSLVLRATRVTELTNYLIILAHLQPDPEGKYPVTLASLTECLEELQILQRLNEDRLQLSPSPSSSPLSGDLSLPLSSSSTATKPSKLHDKATGLAGGHSGQNPSSSSSSNPLALPLTAHEISSNLTSFFQRQTGSLLADAHARQQSAGSAFFSGGFFSSSSSSLGLSSSSLSSSLGANSTPSLHNFPTGVILPGQTMSGRKSTSRHASSLSLSSLTGAYSSYIGLGGGGAISSKKKAFYAQIDQEVSLGLQRSILQGDAWLLDGDIPSSSSTKSSGSSANSNQHRGTSDGRGSDGEALSSV</sequence>
<feature type="compositionally biased region" description="Low complexity" evidence="1">
    <location>
        <begin position="276"/>
        <end position="289"/>
    </location>
</feature>
<dbReference type="OrthoDB" id="329758at2759"/>
<dbReference type="AlphaFoldDB" id="A0A2C6KNN2"/>
<dbReference type="GeneID" id="94431445"/>
<feature type="compositionally biased region" description="Low complexity" evidence="1">
    <location>
        <begin position="66"/>
        <end position="87"/>
    </location>
</feature>
<dbReference type="EMBL" id="MIGC01004432">
    <property type="protein sequence ID" value="PHJ18084.1"/>
    <property type="molecule type" value="Genomic_DNA"/>
</dbReference>
<proteinExistence type="predicted"/>
<evidence type="ECO:0000313" key="3">
    <source>
        <dbReference type="Proteomes" id="UP000221165"/>
    </source>
</evidence>
<feature type="region of interest" description="Disordered" evidence="1">
    <location>
        <begin position="274"/>
        <end position="309"/>
    </location>
</feature>
<evidence type="ECO:0000313" key="2">
    <source>
        <dbReference type="EMBL" id="PHJ18084.1"/>
    </source>
</evidence>
<accession>A0A2C6KNN2</accession>
<feature type="non-terminal residue" evidence="2">
    <location>
        <position position="1"/>
    </location>
</feature>
<comment type="caution">
    <text evidence="2">The sequence shown here is derived from an EMBL/GenBank/DDBJ whole genome shotgun (WGS) entry which is preliminary data.</text>
</comment>
<feature type="region of interest" description="Disordered" evidence="1">
    <location>
        <begin position="64"/>
        <end position="121"/>
    </location>
</feature>
<dbReference type="Proteomes" id="UP000221165">
    <property type="component" value="Unassembled WGS sequence"/>
</dbReference>
<evidence type="ECO:0000256" key="1">
    <source>
        <dbReference type="SAM" id="MobiDB-lite"/>
    </source>
</evidence>
<organism evidence="2 3">
    <name type="scientific">Cystoisospora suis</name>
    <dbReference type="NCBI Taxonomy" id="483139"/>
    <lineage>
        <taxon>Eukaryota</taxon>
        <taxon>Sar</taxon>
        <taxon>Alveolata</taxon>
        <taxon>Apicomplexa</taxon>
        <taxon>Conoidasida</taxon>
        <taxon>Coccidia</taxon>
        <taxon>Eucoccidiorida</taxon>
        <taxon>Eimeriorina</taxon>
        <taxon>Sarcocystidae</taxon>
        <taxon>Cystoisospora</taxon>
    </lineage>
</organism>
<protein>
    <submittedName>
        <fullName evidence="2">Uncharacterized protein</fullName>
    </submittedName>
</protein>
<dbReference type="VEuPathDB" id="ToxoDB:CSUI_008095"/>
<dbReference type="RefSeq" id="XP_067919794.1">
    <property type="nucleotide sequence ID" value="XM_068068234.1"/>
</dbReference>
<reference evidence="2 3" key="1">
    <citation type="journal article" date="2017" name="Int. J. Parasitol.">
        <title>The genome of the protozoan parasite Cystoisospora suis and a reverse vaccinology approach to identify vaccine candidates.</title>
        <authorList>
            <person name="Palmieri N."/>
            <person name="Shrestha A."/>
            <person name="Ruttkowski B."/>
            <person name="Beck T."/>
            <person name="Vogl C."/>
            <person name="Tomley F."/>
            <person name="Blake D.P."/>
            <person name="Joachim A."/>
        </authorList>
    </citation>
    <scope>NUCLEOTIDE SEQUENCE [LARGE SCALE GENOMIC DNA]</scope>
    <source>
        <strain evidence="2 3">Wien I</strain>
    </source>
</reference>
<gene>
    <name evidence="2" type="ORF">CSUI_008095</name>
</gene>